<evidence type="ECO:0000313" key="1">
    <source>
        <dbReference type="EMBL" id="KAF6030764.1"/>
    </source>
</evidence>
<dbReference type="PANTHER" id="PTHR45752">
    <property type="entry name" value="LEUCINE-RICH REPEAT-CONTAINING"/>
    <property type="match status" value="1"/>
</dbReference>
<dbReference type="SUPFAM" id="SSF52058">
    <property type="entry name" value="L domain-like"/>
    <property type="match status" value="1"/>
</dbReference>
<dbReference type="Proteomes" id="UP000593567">
    <property type="component" value="Unassembled WGS sequence"/>
</dbReference>
<evidence type="ECO:0000313" key="2">
    <source>
        <dbReference type="Proteomes" id="UP000593567"/>
    </source>
</evidence>
<sequence>MHIVSLSNLHHLDISNAWYILRTPNQITCLPDNFSQLSSLRHLNLSGNNTLKVLTPEIADMPLLTKIDTDRCESLTKVTSHSKIFSASFPAAFH</sequence>
<name>A0A7J7JYG5_BUGNE</name>
<comment type="caution">
    <text evidence="1">The sequence shown here is derived from an EMBL/GenBank/DDBJ whole genome shotgun (WGS) entry which is preliminary data.</text>
</comment>
<dbReference type="AlphaFoldDB" id="A0A7J7JYG5"/>
<dbReference type="Gene3D" id="3.80.10.10">
    <property type="entry name" value="Ribonuclease Inhibitor"/>
    <property type="match status" value="1"/>
</dbReference>
<dbReference type="PANTHER" id="PTHR45752:SF187">
    <property type="entry name" value="LEUCINE-RICH REPEAT AND IQ DOMAIN-CONTAINING PROTEIN 4"/>
    <property type="match status" value="1"/>
</dbReference>
<dbReference type="EMBL" id="VXIV02001674">
    <property type="protein sequence ID" value="KAF6030764.1"/>
    <property type="molecule type" value="Genomic_DNA"/>
</dbReference>
<organism evidence="1 2">
    <name type="scientific">Bugula neritina</name>
    <name type="common">Brown bryozoan</name>
    <name type="synonym">Sertularia neritina</name>
    <dbReference type="NCBI Taxonomy" id="10212"/>
    <lineage>
        <taxon>Eukaryota</taxon>
        <taxon>Metazoa</taxon>
        <taxon>Spiralia</taxon>
        <taxon>Lophotrochozoa</taxon>
        <taxon>Bryozoa</taxon>
        <taxon>Gymnolaemata</taxon>
        <taxon>Cheilostomatida</taxon>
        <taxon>Flustrina</taxon>
        <taxon>Buguloidea</taxon>
        <taxon>Bugulidae</taxon>
        <taxon>Bugula</taxon>
    </lineage>
</organism>
<dbReference type="InterPro" id="IPR050715">
    <property type="entry name" value="LRR-SigEffector_domain"/>
</dbReference>
<keyword evidence="2" id="KW-1185">Reference proteome</keyword>
<proteinExistence type="predicted"/>
<accession>A0A7J7JYG5</accession>
<dbReference type="OrthoDB" id="10252328at2759"/>
<protein>
    <submittedName>
        <fullName evidence="1">Uncharacterized protein</fullName>
    </submittedName>
</protein>
<dbReference type="InterPro" id="IPR032675">
    <property type="entry name" value="LRR_dom_sf"/>
</dbReference>
<gene>
    <name evidence="1" type="ORF">EB796_010945</name>
</gene>
<reference evidence="1" key="1">
    <citation type="submission" date="2020-06" db="EMBL/GenBank/DDBJ databases">
        <title>Draft genome of Bugula neritina, a colonial animal packing powerful symbionts and potential medicines.</title>
        <authorList>
            <person name="Rayko M."/>
        </authorList>
    </citation>
    <scope>NUCLEOTIDE SEQUENCE [LARGE SCALE GENOMIC DNA]</scope>
    <source>
        <strain evidence="1">Kwan_BN1</strain>
    </source>
</reference>